<comment type="caution">
    <text evidence="2">The sequence shown here is derived from an EMBL/GenBank/DDBJ whole genome shotgun (WGS) entry which is preliminary data.</text>
</comment>
<evidence type="ECO:0000313" key="2">
    <source>
        <dbReference type="EMBL" id="KAJ1365825.1"/>
    </source>
</evidence>
<sequence length="226" mass="23779">MARFSMDSLMIALLATISAVLGCGVMPASQASTRMFTVTGFRTLPVAMVYTSSTTVSSRVVGIATSEAGAKGFVQLLVMQAVFGVLEHEGRSALLPDAVISTILSQLSVSITYEPLLCHTVVLSLGEMFAEMMPPNCIIVSNAVTGICTKKPQNGAGQTKCDMPTDIAAIPDAHLKISGTLMTTNIIMANWSRTKWQGVVNRAVRMLASGPYGSYFVSSTATVSGS</sequence>
<proteinExistence type="predicted"/>
<feature type="signal peptide" evidence="1">
    <location>
        <begin position="1"/>
        <end position="22"/>
    </location>
</feature>
<name>A0AAD5MWG8_PARTN</name>
<evidence type="ECO:0000256" key="1">
    <source>
        <dbReference type="SAM" id="SignalP"/>
    </source>
</evidence>
<evidence type="ECO:0000313" key="3">
    <source>
        <dbReference type="Proteomes" id="UP001196413"/>
    </source>
</evidence>
<reference evidence="2" key="1">
    <citation type="submission" date="2021-06" db="EMBL/GenBank/DDBJ databases">
        <title>Parelaphostrongylus tenuis whole genome reference sequence.</title>
        <authorList>
            <person name="Garwood T.J."/>
            <person name="Larsen P.A."/>
            <person name="Fountain-Jones N.M."/>
            <person name="Garbe J.R."/>
            <person name="Macchietto M.G."/>
            <person name="Kania S.A."/>
            <person name="Gerhold R.W."/>
            <person name="Richards J.E."/>
            <person name="Wolf T.M."/>
        </authorList>
    </citation>
    <scope>NUCLEOTIDE SEQUENCE</scope>
    <source>
        <strain evidence="2">MNPRO001-30</strain>
        <tissue evidence="2">Meninges</tissue>
    </source>
</reference>
<keyword evidence="1" id="KW-0732">Signal</keyword>
<dbReference type="PROSITE" id="PS51257">
    <property type="entry name" value="PROKAR_LIPOPROTEIN"/>
    <property type="match status" value="1"/>
</dbReference>
<gene>
    <name evidence="2" type="ORF">KIN20_026265</name>
</gene>
<dbReference type="EMBL" id="JAHQIW010005370">
    <property type="protein sequence ID" value="KAJ1365825.1"/>
    <property type="molecule type" value="Genomic_DNA"/>
</dbReference>
<organism evidence="2 3">
    <name type="scientific">Parelaphostrongylus tenuis</name>
    <name type="common">Meningeal worm</name>
    <dbReference type="NCBI Taxonomy" id="148309"/>
    <lineage>
        <taxon>Eukaryota</taxon>
        <taxon>Metazoa</taxon>
        <taxon>Ecdysozoa</taxon>
        <taxon>Nematoda</taxon>
        <taxon>Chromadorea</taxon>
        <taxon>Rhabditida</taxon>
        <taxon>Rhabditina</taxon>
        <taxon>Rhabditomorpha</taxon>
        <taxon>Strongyloidea</taxon>
        <taxon>Metastrongylidae</taxon>
        <taxon>Parelaphostrongylus</taxon>
    </lineage>
</organism>
<protein>
    <submittedName>
        <fullName evidence="2">Uncharacterized protein</fullName>
    </submittedName>
</protein>
<keyword evidence="3" id="KW-1185">Reference proteome</keyword>
<dbReference type="Proteomes" id="UP001196413">
    <property type="component" value="Unassembled WGS sequence"/>
</dbReference>
<dbReference type="AlphaFoldDB" id="A0AAD5MWG8"/>
<accession>A0AAD5MWG8</accession>
<feature type="chain" id="PRO_5041920559" evidence="1">
    <location>
        <begin position="23"/>
        <end position="226"/>
    </location>
</feature>